<protein>
    <submittedName>
        <fullName evidence="2">Uncharacterized protein</fullName>
    </submittedName>
</protein>
<proteinExistence type="predicted"/>
<evidence type="ECO:0000256" key="1">
    <source>
        <dbReference type="SAM" id="Phobius"/>
    </source>
</evidence>
<dbReference type="AlphaFoldDB" id="A0A0E9TCG1"/>
<feature type="transmembrane region" description="Helical" evidence="1">
    <location>
        <begin position="7"/>
        <end position="28"/>
    </location>
</feature>
<accession>A0A0E9TCG1</accession>
<keyword evidence="1" id="KW-0472">Membrane</keyword>
<sequence>MQHCHKHMCAILILFYPRYFLIFLFCIIM</sequence>
<dbReference type="EMBL" id="GBXM01057440">
    <property type="protein sequence ID" value="JAH51137.1"/>
    <property type="molecule type" value="Transcribed_RNA"/>
</dbReference>
<keyword evidence="1" id="KW-1133">Transmembrane helix</keyword>
<organism evidence="2">
    <name type="scientific">Anguilla anguilla</name>
    <name type="common">European freshwater eel</name>
    <name type="synonym">Muraena anguilla</name>
    <dbReference type="NCBI Taxonomy" id="7936"/>
    <lineage>
        <taxon>Eukaryota</taxon>
        <taxon>Metazoa</taxon>
        <taxon>Chordata</taxon>
        <taxon>Craniata</taxon>
        <taxon>Vertebrata</taxon>
        <taxon>Euteleostomi</taxon>
        <taxon>Actinopterygii</taxon>
        <taxon>Neopterygii</taxon>
        <taxon>Teleostei</taxon>
        <taxon>Anguilliformes</taxon>
        <taxon>Anguillidae</taxon>
        <taxon>Anguilla</taxon>
    </lineage>
</organism>
<name>A0A0E9TCG1_ANGAN</name>
<reference evidence="2" key="2">
    <citation type="journal article" date="2015" name="Fish Shellfish Immunol.">
        <title>Early steps in the European eel (Anguilla anguilla)-Vibrio vulnificus interaction in the gills: Role of the RtxA13 toxin.</title>
        <authorList>
            <person name="Callol A."/>
            <person name="Pajuelo D."/>
            <person name="Ebbesson L."/>
            <person name="Teles M."/>
            <person name="MacKenzie S."/>
            <person name="Amaro C."/>
        </authorList>
    </citation>
    <scope>NUCLEOTIDE SEQUENCE</scope>
</reference>
<evidence type="ECO:0000313" key="2">
    <source>
        <dbReference type="EMBL" id="JAH51137.1"/>
    </source>
</evidence>
<reference evidence="2" key="1">
    <citation type="submission" date="2014-11" db="EMBL/GenBank/DDBJ databases">
        <authorList>
            <person name="Amaro Gonzalez C."/>
        </authorList>
    </citation>
    <scope>NUCLEOTIDE SEQUENCE</scope>
</reference>
<keyword evidence="1" id="KW-0812">Transmembrane</keyword>